<evidence type="ECO:0000256" key="2">
    <source>
        <dbReference type="ARBA" id="ARBA00023125"/>
    </source>
</evidence>
<dbReference type="AlphaFoldDB" id="A0A8J6TBQ8"/>
<dbReference type="InterPro" id="IPR013762">
    <property type="entry name" value="Integrase-like_cat_sf"/>
</dbReference>
<evidence type="ECO:0000259" key="4">
    <source>
        <dbReference type="PROSITE" id="PS51898"/>
    </source>
</evidence>
<dbReference type="Proteomes" id="UP000614424">
    <property type="component" value="Unassembled WGS sequence"/>
</dbReference>
<protein>
    <submittedName>
        <fullName evidence="5">Site-specific integrase</fullName>
    </submittedName>
</protein>
<proteinExistence type="inferred from homology"/>
<evidence type="ECO:0000313" key="6">
    <source>
        <dbReference type="Proteomes" id="UP000614424"/>
    </source>
</evidence>
<dbReference type="SUPFAM" id="SSF56349">
    <property type="entry name" value="DNA breaking-rejoining enzymes"/>
    <property type="match status" value="1"/>
</dbReference>
<dbReference type="GO" id="GO:0015074">
    <property type="term" value="P:DNA integration"/>
    <property type="evidence" value="ECO:0007669"/>
    <property type="project" value="InterPro"/>
</dbReference>
<reference evidence="5 6" key="1">
    <citation type="submission" date="2020-08" db="EMBL/GenBank/DDBJ databases">
        <title>Bridging the membrane lipid divide: bacteria of the FCB group superphylum have the potential to synthesize archaeal ether lipids.</title>
        <authorList>
            <person name="Villanueva L."/>
            <person name="Von Meijenfeldt F.A.B."/>
            <person name="Westbye A.B."/>
            <person name="Yadav S."/>
            <person name="Hopmans E.C."/>
            <person name="Dutilh B.E."/>
            <person name="Sinninghe Damste J.S."/>
        </authorList>
    </citation>
    <scope>NUCLEOTIDE SEQUENCE [LARGE SCALE GENOMIC DNA]</scope>
    <source>
        <strain evidence="5">NIOZ-UU47</strain>
    </source>
</reference>
<dbReference type="GO" id="GO:0006310">
    <property type="term" value="P:DNA recombination"/>
    <property type="evidence" value="ECO:0007669"/>
    <property type="project" value="UniProtKB-KW"/>
</dbReference>
<dbReference type="PANTHER" id="PTHR30349">
    <property type="entry name" value="PHAGE INTEGRASE-RELATED"/>
    <property type="match status" value="1"/>
</dbReference>
<dbReference type="InterPro" id="IPR011010">
    <property type="entry name" value="DNA_brk_join_enz"/>
</dbReference>
<name>A0A8J6TBQ8_9BACT</name>
<dbReference type="Gene3D" id="1.10.443.10">
    <property type="entry name" value="Intergrase catalytic core"/>
    <property type="match status" value="1"/>
</dbReference>
<dbReference type="GO" id="GO:0003677">
    <property type="term" value="F:DNA binding"/>
    <property type="evidence" value="ECO:0007669"/>
    <property type="project" value="UniProtKB-KW"/>
</dbReference>
<evidence type="ECO:0000256" key="1">
    <source>
        <dbReference type="ARBA" id="ARBA00008857"/>
    </source>
</evidence>
<keyword evidence="2" id="KW-0238">DNA-binding</keyword>
<accession>A0A8J6TBQ8</accession>
<sequence length="146" mass="16633">MLELMARGGMRIGEVLELKPCDIQERSLTIQNPKSGRVGETVYVPRKIMVRLNDYVKGHDIDVNDRIFPISYVAAWSMVKKAGKLVDIELRPHDLRRHAATYASRSGTPIEISKVILRHADLSTTQRYLGKVNDTEAIRWIETLYG</sequence>
<organism evidence="5 6">
    <name type="scientific">Candidatus Desulfobia pelagia</name>
    <dbReference type="NCBI Taxonomy" id="2841692"/>
    <lineage>
        <taxon>Bacteria</taxon>
        <taxon>Pseudomonadati</taxon>
        <taxon>Thermodesulfobacteriota</taxon>
        <taxon>Desulfobulbia</taxon>
        <taxon>Desulfobulbales</taxon>
        <taxon>Desulfobulbaceae</taxon>
        <taxon>Candidatus Desulfobia</taxon>
    </lineage>
</organism>
<comment type="caution">
    <text evidence="5">The sequence shown here is derived from an EMBL/GenBank/DDBJ whole genome shotgun (WGS) entry which is preliminary data.</text>
</comment>
<dbReference type="PANTHER" id="PTHR30349:SF41">
    <property type="entry name" value="INTEGRASE_RECOMBINASE PROTEIN MJ0367-RELATED"/>
    <property type="match status" value="1"/>
</dbReference>
<evidence type="ECO:0000313" key="5">
    <source>
        <dbReference type="EMBL" id="MBC8317151.1"/>
    </source>
</evidence>
<dbReference type="InterPro" id="IPR002104">
    <property type="entry name" value="Integrase_catalytic"/>
</dbReference>
<dbReference type="EMBL" id="JACNJZ010000073">
    <property type="protein sequence ID" value="MBC8317151.1"/>
    <property type="molecule type" value="Genomic_DNA"/>
</dbReference>
<comment type="similarity">
    <text evidence="1">Belongs to the 'phage' integrase family.</text>
</comment>
<dbReference type="CDD" id="cd00397">
    <property type="entry name" value="DNA_BRE_C"/>
    <property type="match status" value="1"/>
</dbReference>
<dbReference type="InterPro" id="IPR050090">
    <property type="entry name" value="Tyrosine_recombinase_XerCD"/>
</dbReference>
<feature type="domain" description="Tyr recombinase" evidence="4">
    <location>
        <begin position="1"/>
        <end position="143"/>
    </location>
</feature>
<dbReference type="Pfam" id="PF00589">
    <property type="entry name" value="Phage_integrase"/>
    <property type="match status" value="1"/>
</dbReference>
<evidence type="ECO:0000256" key="3">
    <source>
        <dbReference type="ARBA" id="ARBA00023172"/>
    </source>
</evidence>
<dbReference type="PROSITE" id="PS51898">
    <property type="entry name" value="TYR_RECOMBINASE"/>
    <property type="match status" value="1"/>
</dbReference>
<keyword evidence="3" id="KW-0233">DNA recombination</keyword>
<gene>
    <name evidence="5" type="ORF">H8E41_04540</name>
</gene>